<reference evidence="3" key="1">
    <citation type="journal article" date="2019" name="Int. J. Syst. Evol. Microbiol.">
        <title>The Global Catalogue of Microorganisms (GCM) 10K type strain sequencing project: providing services to taxonomists for standard genome sequencing and annotation.</title>
        <authorList>
            <consortium name="The Broad Institute Genomics Platform"/>
            <consortium name="The Broad Institute Genome Sequencing Center for Infectious Disease"/>
            <person name="Wu L."/>
            <person name="Ma J."/>
        </authorList>
    </citation>
    <scope>NUCLEOTIDE SEQUENCE [LARGE SCALE GENOMIC DNA]</scope>
    <source>
        <strain evidence="3">CCUG 59778</strain>
    </source>
</reference>
<sequence>MPELWTDRELDQAIADQPAGPALSPAARAKAAAAMEAAFTAELTPSPRRTRLVAAAAVVAAVAGGLFAVQAIDGDAPAASADASLALAASNTLGTPDAPLAEGQYRYLARQAWDMSFATTATDKPLAVLIHSARETWVPADRAEEWLRRDTTHGWTWMVGDEALARAEGDNGLLGSLRRTSADQRGACGDFPDDNGELGGTPDDGKPCAERRGSWDSPAPAFLDALPRDPAALYSDLIAEADGVPATALYLATGVLASPDATPPLRAAVYEALTRLPGLETTDNAANLDGRVGTALGVAHSALRYEIIIDPGTGLLIGDRTVLLDPDADPYYAGLAEGTPIGFSSVTIAVAPDQGAVP</sequence>
<comment type="caution">
    <text evidence="2">The sequence shown here is derived from an EMBL/GenBank/DDBJ whole genome shotgun (WGS) entry which is preliminary data.</text>
</comment>
<dbReference type="EMBL" id="JBHSKF010000021">
    <property type="protein sequence ID" value="MFC5291063.1"/>
    <property type="molecule type" value="Genomic_DNA"/>
</dbReference>
<dbReference type="RefSeq" id="WP_378250977.1">
    <property type="nucleotide sequence ID" value="NZ_JBHSKF010000021.1"/>
</dbReference>
<protein>
    <submittedName>
        <fullName evidence="2">CU044_5270 family protein</fullName>
    </submittedName>
</protein>
<feature type="region of interest" description="Disordered" evidence="1">
    <location>
        <begin position="190"/>
        <end position="214"/>
    </location>
</feature>
<feature type="compositionally biased region" description="Basic and acidic residues" evidence="1">
    <location>
        <begin position="203"/>
        <end position="214"/>
    </location>
</feature>
<evidence type="ECO:0000313" key="3">
    <source>
        <dbReference type="Proteomes" id="UP001596157"/>
    </source>
</evidence>
<name>A0ABW0EX55_9PSEU</name>
<accession>A0ABW0EX55</accession>
<evidence type="ECO:0000313" key="2">
    <source>
        <dbReference type="EMBL" id="MFC5291063.1"/>
    </source>
</evidence>
<keyword evidence="3" id="KW-1185">Reference proteome</keyword>
<dbReference type="InterPro" id="IPR047789">
    <property type="entry name" value="CU044_5270-like"/>
</dbReference>
<proteinExistence type="predicted"/>
<dbReference type="Proteomes" id="UP001596157">
    <property type="component" value="Unassembled WGS sequence"/>
</dbReference>
<evidence type="ECO:0000256" key="1">
    <source>
        <dbReference type="SAM" id="MobiDB-lite"/>
    </source>
</evidence>
<gene>
    <name evidence="2" type="ORF">ACFPM7_28775</name>
</gene>
<organism evidence="2 3">
    <name type="scientific">Actinokineospora guangxiensis</name>
    <dbReference type="NCBI Taxonomy" id="1490288"/>
    <lineage>
        <taxon>Bacteria</taxon>
        <taxon>Bacillati</taxon>
        <taxon>Actinomycetota</taxon>
        <taxon>Actinomycetes</taxon>
        <taxon>Pseudonocardiales</taxon>
        <taxon>Pseudonocardiaceae</taxon>
        <taxon>Actinokineospora</taxon>
    </lineage>
</organism>
<dbReference type="NCBIfam" id="NF038083">
    <property type="entry name" value="CU044_5270_fam"/>
    <property type="match status" value="1"/>
</dbReference>